<protein>
    <recommendedName>
        <fullName evidence="2">CULT domain-containing protein</fullName>
    </recommendedName>
</protein>
<comment type="caution">
    <text evidence="3">The sequence shown here is derived from an EMBL/GenBank/DDBJ whole genome shotgun (WGS) entry which is preliminary data.</text>
</comment>
<name>A0A7W0HL12_9BACT</name>
<organism evidence="3 4">
    <name type="scientific">Desulfosalsimonas propionicica</name>
    <dbReference type="NCBI Taxonomy" id="332175"/>
    <lineage>
        <taxon>Bacteria</taxon>
        <taxon>Pseudomonadati</taxon>
        <taxon>Thermodesulfobacteriota</taxon>
        <taxon>Desulfobacteria</taxon>
        <taxon>Desulfobacterales</taxon>
        <taxon>Desulfosalsimonadaceae</taxon>
        <taxon>Desulfosalsimonas</taxon>
    </lineage>
</organism>
<evidence type="ECO:0000259" key="2">
    <source>
        <dbReference type="PROSITE" id="PS51788"/>
    </source>
</evidence>
<feature type="compositionally biased region" description="Basic and acidic residues" evidence="1">
    <location>
        <begin position="22"/>
        <end position="31"/>
    </location>
</feature>
<evidence type="ECO:0000313" key="4">
    <source>
        <dbReference type="Proteomes" id="UP000525298"/>
    </source>
</evidence>
<proteinExistence type="predicted"/>
<dbReference type="FunFam" id="2.170.150.20:FF:000007">
    <property type="entry name" value="Protein cereblon"/>
    <property type="match status" value="1"/>
</dbReference>
<evidence type="ECO:0000313" key="3">
    <source>
        <dbReference type="EMBL" id="MBA2881646.1"/>
    </source>
</evidence>
<dbReference type="PROSITE" id="PS51788">
    <property type="entry name" value="CULT"/>
    <property type="match status" value="1"/>
</dbReference>
<dbReference type="EMBL" id="JACDUS010000004">
    <property type="protein sequence ID" value="MBA2881646.1"/>
    <property type="molecule type" value="Genomic_DNA"/>
</dbReference>
<dbReference type="Proteomes" id="UP000525298">
    <property type="component" value="Unassembled WGS sequence"/>
</dbReference>
<evidence type="ECO:0000256" key="1">
    <source>
        <dbReference type="SAM" id="MobiDB-lite"/>
    </source>
</evidence>
<sequence>MESVITNFRPPGQETGIACKSGLDRKPDGHVKQKSSPEATPNQPPALLCRQCLAFITRPGERIAVNGAHHHTFANPHGIVFEIGCFQQAPGCAAAGTPTDEFTWFAGYNWRIAICANCLTHMGWLFTAAGGGSRFYGLILDNLVESAAGFEKK</sequence>
<dbReference type="Gene3D" id="2.170.150.20">
    <property type="entry name" value="Peptide methionine sulfoxide reductase"/>
    <property type="match status" value="1"/>
</dbReference>
<feature type="region of interest" description="Disordered" evidence="1">
    <location>
        <begin position="1"/>
        <end position="43"/>
    </location>
</feature>
<keyword evidence="4" id="KW-1185">Reference proteome</keyword>
<feature type="domain" description="CULT" evidence="2">
    <location>
        <begin position="44"/>
        <end position="147"/>
    </location>
</feature>
<gene>
    <name evidence="3" type="ORF">HNR65_001973</name>
</gene>
<dbReference type="InterPro" id="IPR034750">
    <property type="entry name" value="CULT"/>
</dbReference>
<dbReference type="CDD" id="cd15777">
    <property type="entry name" value="CRBN_C_like"/>
    <property type="match status" value="1"/>
</dbReference>
<accession>A0A7W0HL12</accession>
<dbReference type="AlphaFoldDB" id="A0A7W0HL12"/>
<dbReference type="RefSeq" id="WP_220128344.1">
    <property type="nucleotide sequence ID" value="NZ_JACDUS010000004.1"/>
</dbReference>
<reference evidence="3 4" key="1">
    <citation type="submission" date="2020-07" db="EMBL/GenBank/DDBJ databases">
        <title>Genomic Encyclopedia of Type Strains, Phase IV (KMG-IV): sequencing the most valuable type-strain genomes for metagenomic binning, comparative biology and taxonomic classification.</title>
        <authorList>
            <person name="Goeker M."/>
        </authorList>
    </citation>
    <scope>NUCLEOTIDE SEQUENCE [LARGE SCALE GENOMIC DNA]</scope>
    <source>
        <strain evidence="3 4">DSM 17721</strain>
    </source>
</reference>